<feature type="chain" id="PRO_5043798465" description="Secreted protein" evidence="1">
    <location>
        <begin position="29"/>
        <end position="109"/>
    </location>
</feature>
<accession>A0AAV7CSP2</accession>
<evidence type="ECO:0000256" key="1">
    <source>
        <dbReference type="SAM" id="SignalP"/>
    </source>
</evidence>
<dbReference type="AlphaFoldDB" id="A0AAV7CSP2"/>
<name>A0AAV7CSP2_ENGPU</name>
<organism evidence="2 3">
    <name type="scientific">Engystomops pustulosus</name>
    <name type="common">Tungara frog</name>
    <name type="synonym">Physalaemus pustulosus</name>
    <dbReference type="NCBI Taxonomy" id="76066"/>
    <lineage>
        <taxon>Eukaryota</taxon>
        <taxon>Metazoa</taxon>
        <taxon>Chordata</taxon>
        <taxon>Craniata</taxon>
        <taxon>Vertebrata</taxon>
        <taxon>Euteleostomi</taxon>
        <taxon>Amphibia</taxon>
        <taxon>Batrachia</taxon>
        <taxon>Anura</taxon>
        <taxon>Neobatrachia</taxon>
        <taxon>Hyloidea</taxon>
        <taxon>Leptodactylidae</taxon>
        <taxon>Leiuperinae</taxon>
        <taxon>Engystomops</taxon>
    </lineage>
</organism>
<feature type="signal peptide" evidence="1">
    <location>
        <begin position="1"/>
        <end position="28"/>
    </location>
</feature>
<keyword evidence="3" id="KW-1185">Reference proteome</keyword>
<evidence type="ECO:0008006" key="4">
    <source>
        <dbReference type="Google" id="ProtNLM"/>
    </source>
</evidence>
<evidence type="ECO:0000313" key="2">
    <source>
        <dbReference type="EMBL" id="KAG8587536.1"/>
    </source>
</evidence>
<sequence length="109" mass="12345">MPLMLMRKVLQGLHMLPMLVSLSCLCLSVMPYDKPYYMNSVVSEHPLAQSICCHIDLSCSWWGQCFIEAGGLQCCLLGHKLPLKQLTHVLIWGLNRSGVRDSTYIAFFL</sequence>
<reference evidence="2" key="1">
    <citation type="thesis" date="2020" institute="ProQuest LLC" country="789 East Eisenhower Parkway, Ann Arbor, MI, USA">
        <title>Comparative Genomics and Chromosome Evolution.</title>
        <authorList>
            <person name="Mudd A.B."/>
        </authorList>
    </citation>
    <scope>NUCLEOTIDE SEQUENCE</scope>
    <source>
        <strain evidence="2">237g6f4</strain>
        <tissue evidence="2">Blood</tissue>
    </source>
</reference>
<dbReference type="Proteomes" id="UP000824782">
    <property type="component" value="Unassembled WGS sequence"/>
</dbReference>
<proteinExistence type="predicted"/>
<dbReference type="EMBL" id="WNYA01000002">
    <property type="protein sequence ID" value="KAG8587536.1"/>
    <property type="molecule type" value="Genomic_DNA"/>
</dbReference>
<gene>
    <name evidence="2" type="ORF">GDO81_005700</name>
</gene>
<keyword evidence="1" id="KW-0732">Signal</keyword>
<protein>
    <recommendedName>
        <fullName evidence="4">Secreted protein</fullName>
    </recommendedName>
</protein>
<dbReference type="PROSITE" id="PS51257">
    <property type="entry name" value="PROKAR_LIPOPROTEIN"/>
    <property type="match status" value="1"/>
</dbReference>
<evidence type="ECO:0000313" key="3">
    <source>
        <dbReference type="Proteomes" id="UP000824782"/>
    </source>
</evidence>
<comment type="caution">
    <text evidence="2">The sequence shown here is derived from an EMBL/GenBank/DDBJ whole genome shotgun (WGS) entry which is preliminary data.</text>
</comment>